<name>A0A6J7LJG1_9ZZZZ</name>
<evidence type="ECO:0000256" key="5">
    <source>
        <dbReference type="ARBA" id="ARBA00023136"/>
    </source>
</evidence>
<feature type="transmembrane region" description="Helical" evidence="6">
    <location>
        <begin position="585"/>
        <end position="604"/>
    </location>
</feature>
<feature type="transmembrane region" description="Helical" evidence="6">
    <location>
        <begin position="329"/>
        <end position="347"/>
    </location>
</feature>
<dbReference type="PANTHER" id="PTHR35007">
    <property type="entry name" value="INTEGRAL MEMBRANE PROTEIN-RELATED"/>
    <property type="match status" value="1"/>
</dbReference>
<dbReference type="Gene3D" id="3.40.50.410">
    <property type="entry name" value="von Willebrand factor, type A domain"/>
    <property type="match status" value="1"/>
</dbReference>
<feature type="transmembrane region" description="Helical" evidence="6">
    <location>
        <begin position="431"/>
        <end position="458"/>
    </location>
</feature>
<evidence type="ECO:0000256" key="1">
    <source>
        <dbReference type="ARBA" id="ARBA00004651"/>
    </source>
</evidence>
<evidence type="ECO:0000256" key="3">
    <source>
        <dbReference type="ARBA" id="ARBA00022692"/>
    </source>
</evidence>
<feature type="transmembrane region" description="Helical" evidence="6">
    <location>
        <begin position="616"/>
        <end position="636"/>
    </location>
</feature>
<dbReference type="GO" id="GO:0005886">
    <property type="term" value="C:plasma membrane"/>
    <property type="evidence" value="ECO:0007669"/>
    <property type="project" value="UniProtKB-SubCell"/>
</dbReference>
<evidence type="ECO:0000256" key="2">
    <source>
        <dbReference type="ARBA" id="ARBA00022475"/>
    </source>
</evidence>
<dbReference type="SUPFAM" id="SSF53300">
    <property type="entry name" value="vWA-like"/>
    <property type="match status" value="1"/>
</dbReference>
<keyword evidence="4 6" id="KW-1133">Transmembrane helix</keyword>
<keyword evidence="5 6" id="KW-0472">Membrane</keyword>
<dbReference type="InterPro" id="IPR036465">
    <property type="entry name" value="vWFA_dom_sf"/>
</dbReference>
<evidence type="ECO:0000256" key="4">
    <source>
        <dbReference type="ARBA" id="ARBA00022989"/>
    </source>
</evidence>
<evidence type="ECO:0000313" key="8">
    <source>
        <dbReference type="EMBL" id="CAB4968536.1"/>
    </source>
</evidence>
<dbReference type="InterPro" id="IPR042094">
    <property type="entry name" value="T2SS_GspF_sf"/>
</dbReference>
<organism evidence="8">
    <name type="scientific">freshwater metagenome</name>
    <dbReference type="NCBI Taxonomy" id="449393"/>
    <lineage>
        <taxon>unclassified sequences</taxon>
        <taxon>metagenomes</taxon>
        <taxon>ecological metagenomes</taxon>
    </lineage>
</organism>
<dbReference type="AlphaFoldDB" id="A0A6J7LJG1"/>
<feature type="transmembrane region" description="Helical" evidence="6">
    <location>
        <begin position="405"/>
        <end position="425"/>
    </location>
</feature>
<dbReference type="Pfam" id="PF00482">
    <property type="entry name" value="T2SSF"/>
    <property type="match status" value="1"/>
</dbReference>
<dbReference type="SMART" id="SM00327">
    <property type="entry name" value="VWA"/>
    <property type="match status" value="1"/>
</dbReference>
<dbReference type="Gene3D" id="1.20.81.30">
    <property type="entry name" value="Type II secretion system (T2SS), domain F"/>
    <property type="match status" value="1"/>
</dbReference>
<dbReference type="Pfam" id="PF13519">
    <property type="entry name" value="VWA_2"/>
    <property type="match status" value="1"/>
</dbReference>
<protein>
    <submittedName>
        <fullName evidence="8">Unannotated protein</fullName>
    </submittedName>
</protein>
<sequence length="644" mass="66825">MMAGRVLAGALTVGLSLPVLIAGASGPAAAEGDPTVEVVGVDGRTVDLVVTFDSRSAIAPGAPTTASIEVGGVVVPAKSRLVVAEGDGPATAMLVLDTSGSMKGDRIAAARRAAGSFVDALPEGVSVGLVAFSDRARVVVAPTTDRAAVIGALESASPDGATALFDAIPTALRALPTQSRARLIVLSDGEDTASSSDLAAVTREAKRAGVPIDVVALAPTAEQLEALTTLSDASGGTLRTASESDDLLAAFLEASKSFSARAAITATLPDNVEARGKPVVATVDVGSLEFAGETALPDTASLAAVDSSPAGPTGITAAGSEASPSRTPALLALLVFACVLAFGWVVLNSRKTVASDRRLDQVLNYRASAVSTADARRAETPLHSRVRTIDDFLARSKGYRRTEELLAAAAMNLTPGGWLVVRVAVSLVLMVLAGLLLGSLLGVVLGGLGGWLATLAWINSRRAARRRMFSDDLPDFLMLLASGLRAGLSFNNALESSASEGKGEVGRQMRRALRAVQVGVPLDTALMACADRMDNEDLRWTVTALSIQQEVGGNLSTILDAAARTIRARQELRREVRTLSAEGRLSAYILVGLPVLVFCFLAIFRNDYISKLWMDPLGAVMLGGLLLLMLAGWLWMKSVVRIEV</sequence>
<dbReference type="EMBL" id="CAFBNE010000158">
    <property type="protein sequence ID" value="CAB4968536.1"/>
    <property type="molecule type" value="Genomic_DNA"/>
</dbReference>
<reference evidence="8" key="1">
    <citation type="submission" date="2020-05" db="EMBL/GenBank/DDBJ databases">
        <authorList>
            <person name="Chiriac C."/>
            <person name="Salcher M."/>
            <person name="Ghai R."/>
            <person name="Kavagutti S V."/>
        </authorList>
    </citation>
    <scope>NUCLEOTIDE SEQUENCE</scope>
</reference>
<accession>A0A6J7LJG1</accession>
<keyword evidence="2" id="KW-1003">Cell membrane</keyword>
<gene>
    <name evidence="8" type="ORF">UFOPK3772_03114</name>
</gene>
<feature type="domain" description="VWFA" evidence="7">
    <location>
        <begin position="91"/>
        <end position="255"/>
    </location>
</feature>
<evidence type="ECO:0000256" key="6">
    <source>
        <dbReference type="SAM" id="Phobius"/>
    </source>
</evidence>
<proteinExistence type="predicted"/>
<dbReference type="PROSITE" id="PS50234">
    <property type="entry name" value="VWFA"/>
    <property type="match status" value="1"/>
</dbReference>
<dbReference type="InterPro" id="IPR018076">
    <property type="entry name" value="T2SS_GspF_dom"/>
</dbReference>
<comment type="subcellular location">
    <subcellularLocation>
        <location evidence="1">Cell membrane</location>
        <topology evidence="1">Multi-pass membrane protein</topology>
    </subcellularLocation>
</comment>
<keyword evidence="3 6" id="KW-0812">Transmembrane</keyword>
<dbReference type="CDD" id="cd00198">
    <property type="entry name" value="vWFA"/>
    <property type="match status" value="1"/>
</dbReference>
<dbReference type="InterPro" id="IPR002035">
    <property type="entry name" value="VWF_A"/>
</dbReference>
<evidence type="ECO:0000259" key="7">
    <source>
        <dbReference type="PROSITE" id="PS50234"/>
    </source>
</evidence>
<dbReference type="PANTHER" id="PTHR35007:SF1">
    <property type="entry name" value="PILUS ASSEMBLY PROTEIN"/>
    <property type="match status" value="1"/>
</dbReference>